<name>A0ABQ6DLY9_9HYPH</name>
<accession>A0ABQ6DLY9</accession>
<sequence>MRRSGDRGGLDALGPPARSAAGLGSRAIVKTRELAPGRGPHAVTASSPPRAVALPGRAAYSAAMAASDWRATRNRQALLRLERALPPIFPAAVLQHALSRPLVPPTPRLAVESFWRSHVLRADRLARALAARSGAPEGWTWRPGAETGGGGAAGFRAPPSPYREAAHLLGRGRCCVCGQPVYRFGWHVDLWGTGIPNRNAGWHSACVAAWKLWLAPSDQIPALKRRQGHRCAVSGKRLLRTAEIDHRVPLYRVWREHRDAPWPSLLAFWGAPNLQVVNRAVHAAKCRDEAGERARLRRASDPDAAADG</sequence>
<gene>
    <name evidence="2" type="ORF">GCM10007888_35030</name>
</gene>
<evidence type="ECO:0008006" key="4">
    <source>
        <dbReference type="Google" id="ProtNLM"/>
    </source>
</evidence>
<proteinExistence type="predicted"/>
<feature type="region of interest" description="Disordered" evidence="1">
    <location>
        <begin position="1"/>
        <end position="22"/>
    </location>
</feature>
<evidence type="ECO:0000256" key="1">
    <source>
        <dbReference type="SAM" id="MobiDB-lite"/>
    </source>
</evidence>
<reference evidence="3" key="1">
    <citation type="journal article" date="2019" name="Int. J. Syst. Evol. Microbiol.">
        <title>The Global Catalogue of Microorganisms (GCM) 10K type strain sequencing project: providing services to taxonomists for standard genome sequencing and annotation.</title>
        <authorList>
            <consortium name="The Broad Institute Genomics Platform"/>
            <consortium name="The Broad Institute Genome Sequencing Center for Infectious Disease"/>
            <person name="Wu L."/>
            <person name="Ma J."/>
        </authorList>
    </citation>
    <scope>NUCLEOTIDE SEQUENCE [LARGE SCALE GENOMIC DNA]</scope>
    <source>
        <strain evidence="3">NBRC 107715</strain>
    </source>
</reference>
<evidence type="ECO:0000313" key="2">
    <source>
        <dbReference type="EMBL" id="GLS65122.1"/>
    </source>
</evidence>
<organism evidence="2 3">
    <name type="scientific">Methylobacterium oxalidis</name>
    <dbReference type="NCBI Taxonomy" id="944322"/>
    <lineage>
        <taxon>Bacteria</taxon>
        <taxon>Pseudomonadati</taxon>
        <taxon>Pseudomonadota</taxon>
        <taxon>Alphaproteobacteria</taxon>
        <taxon>Hyphomicrobiales</taxon>
        <taxon>Methylobacteriaceae</taxon>
        <taxon>Methylobacterium</taxon>
    </lineage>
</organism>
<comment type="caution">
    <text evidence="2">The sequence shown here is derived from an EMBL/GenBank/DDBJ whole genome shotgun (WGS) entry which is preliminary data.</text>
</comment>
<protein>
    <recommendedName>
        <fullName evidence="4">HNH nuclease domain-containing protein</fullName>
    </recommendedName>
</protein>
<dbReference type="Proteomes" id="UP001156856">
    <property type="component" value="Unassembled WGS sequence"/>
</dbReference>
<evidence type="ECO:0000313" key="3">
    <source>
        <dbReference type="Proteomes" id="UP001156856"/>
    </source>
</evidence>
<dbReference type="EMBL" id="BSPK01000060">
    <property type="protein sequence ID" value="GLS65122.1"/>
    <property type="molecule type" value="Genomic_DNA"/>
</dbReference>
<keyword evidence="3" id="KW-1185">Reference proteome</keyword>